<dbReference type="AlphaFoldDB" id="A0A9X8E675"/>
<feature type="region of interest" description="Disordered" evidence="1">
    <location>
        <begin position="78"/>
        <end position="102"/>
    </location>
</feature>
<comment type="caution">
    <text evidence="2">The sequence shown here is derived from an EMBL/GenBank/DDBJ whole genome shotgun (WGS) entry which is preliminary data.</text>
</comment>
<evidence type="ECO:0000313" key="2">
    <source>
        <dbReference type="EMBL" id="RLO09688.1"/>
    </source>
</evidence>
<name>A0A9X8E675_APHAT</name>
<reference evidence="2 3" key="1">
    <citation type="journal article" date="2018" name="J. Invertebr. Pathol.">
        <title>New genotyping method for the causative agent of crayfish plague (Aphanomyces astaci) based on whole genome data.</title>
        <authorList>
            <person name="Minardi D."/>
            <person name="Studholme D.J."/>
            <person name="van der Giezen M."/>
            <person name="Pretto T."/>
            <person name="Oidtmann B."/>
        </authorList>
    </citation>
    <scope>NUCLEOTIDE SEQUENCE [LARGE SCALE GENOMIC DNA]</scope>
    <source>
        <strain evidence="2 3">KB13</strain>
    </source>
</reference>
<accession>A0A9X8E675</accession>
<sequence length="164" mass="18987">MGQGGHSGYVSFNYGDYRDDQRGRSLFRQSASRYRSRSDDRNRDYREECGYYREARGYYRANSGANHDERHYRSCSHSMYADRRHRPTKAMPNRHPPPSVAKATARRVVLPFEEIQALQMDNAKEYVKLGARIQSEYGTRLTYTLPPTCLLLLTALATPPKEEA</sequence>
<protein>
    <submittedName>
        <fullName evidence="2">Uncharacterized protein</fullName>
    </submittedName>
</protein>
<proteinExistence type="predicted"/>
<feature type="region of interest" description="Disordered" evidence="1">
    <location>
        <begin position="13"/>
        <end position="43"/>
    </location>
</feature>
<dbReference type="Proteomes" id="UP000275652">
    <property type="component" value="Unassembled WGS sequence"/>
</dbReference>
<evidence type="ECO:0000313" key="3">
    <source>
        <dbReference type="Proteomes" id="UP000275652"/>
    </source>
</evidence>
<dbReference type="EMBL" id="QUTI01019376">
    <property type="protein sequence ID" value="RLO09688.1"/>
    <property type="molecule type" value="Genomic_DNA"/>
</dbReference>
<gene>
    <name evidence="2" type="ORF">DYB28_001096</name>
</gene>
<organism evidence="2 3">
    <name type="scientific">Aphanomyces astaci</name>
    <name type="common">Crayfish plague agent</name>
    <dbReference type="NCBI Taxonomy" id="112090"/>
    <lineage>
        <taxon>Eukaryota</taxon>
        <taxon>Sar</taxon>
        <taxon>Stramenopiles</taxon>
        <taxon>Oomycota</taxon>
        <taxon>Saprolegniomycetes</taxon>
        <taxon>Saprolegniales</taxon>
        <taxon>Verrucalvaceae</taxon>
        <taxon>Aphanomyces</taxon>
    </lineage>
</organism>
<evidence type="ECO:0000256" key="1">
    <source>
        <dbReference type="SAM" id="MobiDB-lite"/>
    </source>
</evidence>